<name>A0A6I0SP12_BACT4</name>
<reference evidence="1 2" key="1">
    <citation type="journal article" date="2019" name="Nat. Med.">
        <title>A library of human gut bacterial isolates paired with longitudinal multiomics data enables mechanistic microbiome research.</title>
        <authorList>
            <person name="Poyet M."/>
            <person name="Groussin M."/>
            <person name="Gibbons S.M."/>
            <person name="Avila-Pacheco J."/>
            <person name="Jiang X."/>
            <person name="Kearney S.M."/>
            <person name="Perrotta A.R."/>
            <person name="Berdy B."/>
            <person name="Zhao S."/>
            <person name="Lieberman T.D."/>
            <person name="Swanson P.K."/>
            <person name="Smith M."/>
            <person name="Roesemann S."/>
            <person name="Alexander J.E."/>
            <person name="Rich S.A."/>
            <person name="Livny J."/>
            <person name="Vlamakis H."/>
            <person name="Clish C."/>
            <person name="Bullock K."/>
            <person name="Deik A."/>
            <person name="Scott J."/>
            <person name="Pierce K.A."/>
            <person name="Xavier R.J."/>
            <person name="Alm E.J."/>
        </authorList>
    </citation>
    <scope>NUCLEOTIDE SEQUENCE [LARGE SCALE GENOMIC DNA]</scope>
    <source>
        <strain evidence="1 2">BIOML-A162</strain>
    </source>
</reference>
<dbReference type="EMBL" id="WCRY01000024">
    <property type="protein sequence ID" value="KAB4476545.1"/>
    <property type="molecule type" value="Genomic_DNA"/>
</dbReference>
<dbReference type="Proteomes" id="UP000436858">
    <property type="component" value="Unassembled WGS sequence"/>
</dbReference>
<comment type="caution">
    <text evidence="1">The sequence shown here is derived from an EMBL/GenBank/DDBJ whole genome shotgun (WGS) entry which is preliminary data.</text>
</comment>
<gene>
    <name evidence="1" type="ORF">GAN91_20965</name>
</gene>
<evidence type="ECO:0000313" key="1">
    <source>
        <dbReference type="EMBL" id="KAB4476545.1"/>
    </source>
</evidence>
<organism evidence="1 2">
    <name type="scientific">Bacteroides thetaiotaomicron</name>
    <dbReference type="NCBI Taxonomy" id="818"/>
    <lineage>
        <taxon>Bacteria</taxon>
        <taxon>Pseudomonadati</taxon>
        <taxon>Bacteroidota</taxon>
        <taxon>Bacteroidia</taxon>
        <taxon>Bacteroidales</taxon>
        <taxon>Bacteroidaceae</taxon>
        <taxon>Bacteroides</taxon>
    </lineage>
</organism>
<sequence>MQCAHLAFQRKIWSVGWKIIACSVELKCSNLIEKVENVRNVDDQIWNFSYYSDNDIINIRRFCRHLNIPKEKCPAFQNV</sequence>
<proteinExistence type="predicted"/>
<evidence type="ECO:0000313" key="2">
    <source>
        <dbReference type="Proteomes" id="UP000436858"/>
    </source>
</evidence>
<accession>A0A6I0SP12</accession>
<protein>
    <submittedName>
        <fullName evidence="1">Uncharacterized protein</fullName>
    </submittedName>
</protein>
<dbReference type="AlphaFoldDB" id="A0A6I0SP12"/>